<accession>A0A7Y1MVH4</accession>
<organism evidence="1 2">
    <name type="scientific">Pseudomonas gessardii</name>
    <dbReference type="NCBI Taxonomy" id="78544"/>
    <lineage>
        <taxon>Bacteria</taxon>
        <taxon>Pseudomonadati</taxon>
        <taxon>Pseudomonadota</taxon>
        <taxon>Gammaproteobacteria</taxon>
        <taxon>Pseudomonadales</taxon>
        <taxon>Pseudomonadaceae</taxon>
        <taxon>Pseudomonas</taxon>
    </lineage>
</organism>
<dbReference type="EMBL" id="JAAQYP010000069">
    <property type="protein sequence ID" value="NNA98812.1"/>
    <property type="molecule type" value="Genomic_DNA"/>
</dbReference>
<dbReference type="RefSeq" id="WP_033899858.1">
    <property type="nucleotide sequence ID" value="NZ_JAAQYP010000069.1"/>
</dbReference>
<gene>
    <name evidence="1" type="ORF">HBO33_27015</name>
</gene>
<dbReference type="Proteomes" id="UP000542111">
    <property type="component" value="Unassembled WGS sequence"/>
</dbReference>
<proteinExistence type="predicted"/>
<evidence type="ECO:0000313" key="2">
    <source>
        <dbReference type="Proteomes" id="UP000542111"/>
    </source>
</evidence>
<comment type="caution">
    <text evidence="1">The sequence shown here is derived from an EMBL/GenBank/DDBJ whole genome shotgun (WGS) entry which is preliminary data.</text>
</comment>
<evidence type="ECO:0000313" key="1">
    <source>
        <dbReference type="EMBL" id="NNA98812.1"/>
    </source>
</evidence>
<sequence>MANFIVTFEFKSDDSRQARYDSFVKKVNELTAYKHWDETTSFYCFELDTTAEDLCSTLYVGSDFNSTKDIMVVIDVTNKKKATKGPLKYPSLLDSYLGF</sequence>
<dbReference type="AlphaFoldDB" id="A0A7Y1MVH4"/>
<name>A0A7Y1MVH4_9PSED</name>
<protein>
    <submittedName>
        <fullName evidence="1">Uncharacterized protein</fullName>
    </submittedName>
</protein>
<reference evidence="1 2" key="1">
    <citation type="journal article" date="2020" name="Front. Microbiol.">
        <title>Genetic Organization of the aprX-lipA2 Operon Affects the Proteolytic Potential of Pseudomonas Species in Milk.</title>
        <authorList>
            <person name="Maier C."/>
            <person name="Huptas C."/>
            <person name="von Neubeck M."/>
            <person name="Scherer S."/>
            <person name="Wenning M."/>
            <person name="Lucking G."/>
        </authorList>
    </citation>
    <scope>NUCLEOTIDE SEQUENCE [LARGE SCALE GENOMIC DNA]</scope>
    <source>
        <strain evidence="1 2">G4779</strain>
    </source>
</reference>